<evidence type="ECO:0000256" key="1">
    <source>
        <dbReference type="ARBA" id="ARBA00004496"/>
    </source>
</evidence>
<dbReference type="GO" id="GO:0005737">
    <property type="term" value="C:cytoplasm"/>
    <property type="evidence" value="ECO:0007669"/>
    <property type="project" value="UniProtKB-SubCell"/>
</dbReference>
<dbReference type="Pfam" id="PF00169">
    <property type="entry name" value="PH"/>
    <property type="match status" value="2"/>
</dbReference>
<dbReference type="InterPro" id="IPR037849">
    <property type="entry name" value="PH1_ADAP"/>
</dbReference>
<dbReference type="PANTHER" id="PTHR46021">
    <property type="entry name" value="ARF-GAP WITH DUAL PH DOMAIN-CONTAINING PROTEIN 1-LIKE PROTEIN"/>
    <property type="match status" value="1"/>
</dbReference>
<dbReference type="Pfam" id="PF01412">
    <property type="entry name" value="ArfGap"/>
    <property type="match status" value="1"/>
</dbReference>
<dbReference type="PROSITE" id="PS50115">
    <property type="entry name" value="ARFGAP"/>
    <property type="match status" value="1"/>
</dbReference>
<reference evidence="11 12" key="1">
    <citation type="submission" date="2024-04" db="EMBL/GenBank/DDBJ databases">
        <authorList>
            <consortium name="Genoscope - CEA"/>
            <person name="William W."/>
        </authorList>
    </citation>
    <scope>NUCLEOTIDE SEQUENCE [LARGE SCALE GENOMIC DNA]</scope>
</reference>
<evidence type="ECO:0000313" key="11">
    <source>
        <dbReference type="EMBL" id="CAL1530719.1"/>
    </source>
</evidence>
<dbReference type="Gene3D" id="2.30.29.30">
    <property type="entry name" value="Pleckstrin-homology domain (PH domain)/Phosphotyrosine-binding domain (PTB)"/>
    <property type="match status" value="2"/>
</dbReference>
<proteinExistence type="predicted"/>
<dbReference type="InterPro" id="IPR001849">
    <property type="entry name" value="PH_domain"/>
</dbReference>
<dbReference type="FunFam" id="2.30.29.30:FF:000099">
    <property type="entry name" value="Arf-GAP with dual PH domain-containing protein 1"/>
    <property type="match status" value="1"/>
</dbReference>
<feature type="domain" description="PH" evidence="9">
    <location>
        <begin position="264"/>
        <end position="371"/>
    </location>
</feature>
<keyword evidence="6 8" id="KW-0863">Zinc-finger</keyword>
<dbReference type="PROSITE" id="PS50003">
    <property type="entry name" value="PH_DOMAIN"/>
    <property type="match status" value="2"/>
</dbReference>
<dbReference type="Proteomes" id="UP001497497">
    <property type="component" value="Unassembled WGS sequence"/>
</dbReference>
<dbReference type="AlphaFoldDB" id="A0AAV2HAB1"/>
<accession>A0AAV2HAB1</accession>
<feature type="domain" description="Arf-GAP" evidence="10">
    <location>
        <begin position="6"/>
        <end position="127"/>
    </location>
</feature>
<keyword evidence="7" id="KW-0862">Zinc</keyword>
<evidence type="ECO:0000259" key="10">
    <source>
        <dbReference type="PROSITE" id="PS50115"/>
    </source>
</evidence>
<dbReference type="InterPro" id="IPR037278">
    <property type="entry name" value="ARFGAP/RecO"/>
</dbReference>
<organism evidence="11 12">
    <name type="scientific">Lymnaea stagnalis</name>
    <name type="common">Great pond snail</name>
    <name type="synonym">Helix stagnalis</name>
    <dbReference type="NCBI Taxonomy" id="6523"/>
    <lineage>
        <taxon>Eukaryota</taxon>
        <taxon>Metazoa</taxon>
        <taxon>Spiralia</taxon>
        <taxon>Lophotrochozoa</taxon>
        <taxon>Mollusca</taxon>
        <taxon>Gastropoda</taxon>
        <taxon>Heterobranchia</taxon>
        <taxon>Euthyneura</taxon>
        <taxon>Panpulmonata</taxon>
        <taxon>Hygrophila</taxon>
        <taxon>Lymnaeoidea</taxon>
        <taxon>Lymnaeidae</taxon>
        <taxon>Lymnaea</taxon>
    </lineage>
</organism>
<keyword evidence="4" id="KW-0479">Metal-binding</keyword>
<dbReference type="SUPFAM" id="SSF57863">
    <property type="entry name" value="ArfGap/RecO-like zinc finger"/>
    <property type="match status" value="1"/>
</dbReference>
<comment type="caution">
    <text evidence="11">The sequence shown here is derived from an EMBL/GenBank/DDBJ whole genome shotgun (WGS) entry which is preliminary data.</text>
</comment>
<dbReference type="FunFam" id="2.30.29.30:FF:000080">
    <property type="entry name" value="Arf-GAP with dual PH domain-containing protein 1"/>
    <property type="match status" value="1"/>
</dbReference>
<evidence type="ECO:0000256" key="7">
    <source>
        <dbReference type="ARBA" id="ARBA00022833"/>
    </source>
</evidence>
<comment type="subcellular location">
    <subcellularLocation>
        <location evidence="1">Cytoplasm</location>
    </subcellularLocation>
</comment>
<dbReference type="GO" id="GO:1902936">
    <property type="term" value="F:phosphatidylinositol bisphosphate binding"/>
    <property type="evidence" value="ECO:0007669"/>
    <property type="project" value="InterPro"/>
</dbReference>
<dbReference type="InterPro" id="IPR038508">
    <property type="entry name" value="ArfGAP_dom_sf"/>
</dbReference>
<dbReference type="FunFam" id="1.10.220.150:FF:000009">
    <property type="entry name" value="stromal membrane-associated protein 1 isoform X1"/>
    <property type="match status" value="1"/>
</dbReference>
<gene>
    <name evidence="11" type="ORF">GSLYS_00004844001</name>
</gene>
<evidence type="ECO:0000256" key="5">
    <source>
        <dbReference type="ARBA" id="ARBA00022737"/>
    </source>
</evidence>
<dbReference type="InterPro" id="IPR052589">
    <property type="entry name" value="Arf-GAP_dual-PH_domain"/>
</dbReference>
<evidence type="ECO:0000256" key="2">
    <source>
        <dbReference type="ARBA" id="ARBA00022468"/>
    </source>
</evidence>
<sequence>MAERQRARLVELTLQDGNQDCADCGDKNPDWASCTIGVFLCQTCAGIHRGLGSSNSRIKSIHLDNWDKDQVQVMEMIGNIKAKDKYEMCVPPYYKRPTSQTVDVLKKEWIMAKYQRLEFTDTDRQDAYNVSQKSGLLWKLGRDRKQFAQRRFVLSRTENKLYYYVNEENGKKNVIFYFQQKQPKAEADLDFLNAVFVPEKIGNPFGLQITYFKNGSTRNLFVYSENSKEIVDWFMCIRAAKWERRRIAFPDRDLTQLAEDLTKDFLMEGWLSKMGPKNEPFRRRWFTLDRRKLMYFEEPLNAFAKGEVFIGHKDGGYSVSTGSEEGDRGSNSQNTSSYCFTLNTPDRKFVLRAETQDDMHKWVMAMQKVVEMPLTTQDSKLAGLLVPKKSSNSFRLIKR</sequence>
<keyword evidence="2" id="KW-0343">GTPase activation</keyword>
<dbReference type="GO" id="GO:0005547">
    <property type="term" value="F:phosphatidylinositol-3,4,5-trisphosphate binding"/>
    <property type="evidence" value="ECO:0007669"/>
    <property type="project" value="TreeGrafter"/>
</dbReference>
<dbReference type="InterPro" id="IPR037851">
    <property type="entry name" value="PH2_ADAP"/>
</dbReference>
<protein>
    <submittedName>
        <fullName evidence="11">Uncharacterized protein</fullName>
    </submittedName>
</protein>
<dbReference type="PANTHER" id="PTHR46021:SF2">
    <property type="entry name" value="ARF-GAP WITH DUAL PH DOMAIN-CONTAINING PROTEIN 1"/>
    <property type="match status" value="1"/>
</dbReference>
<dbReference type="Gene3D" id="1.10.220.150">
    <property type="entry name" value="Arf GTPase activating protein"/>
    <property type="match status" value="1"/>
</dbReference>
<keyword evidence="3" id="KW-0963">Cytoplasm</keyword>
<dbReference type="SMART" id="SM00233">
    <property type="entry name" value="PH"/>
    <property type="match status" value="2"/>
</dbReference>
<evidence type="ECO:0000256" key="6">
    <source>
        <dbReference type="ARBA" id="ARBA00022771"/>
    </source>
</evidence>
<dbReference type="GO" id="GO:0005096">
    <property type="term" value="F:GTPase activator activity"/>
    <property type="evidence" value="ECO:0007669"/>
    <property type="project" value="UniProtKB-KW"/>
</dbReference>
<dbReference type="InterPro" id="IPR011993">
    <property type="entry name" value="PH-like_dom_sf"/>
</dbReference>
<dbReference type="GO" id="GO:0005886">
    <property type="term" value="C:plasma membrane"/>
    <property type="evidence" value="ECO:0007669"/>
    <property type="project" value="TreeGrafter"/>
</dbReference>
<dbReference type="PRINTS" id="PR00405">
    <property type="entry name" value="REVINTRACTNG"/>
</dbReference>
<dbReference type="EMBL" id="CAXITT010000074">
    <property type="protein sequence ID" value="CAL1530719.1"/>
    <property type="molecule type" value="Genomic_DNA"/>
</dbReference>
<dbReference type="InterPro" id="IPR001164">
    <property type="entry name" value="ArfGAP_dom"/>
</dbReference>
<evidence type="ECO:0000256" key="4">
    <source>
        <dbReference type="ARBA" id="ARBA00022723"/>
    </source>
</evidence>
<keyword evidence="12" id="KW-1185">Reference proteome</keyword>
<dbReference type="GO" id="GO:0008270">
    <property type="term" value="F:zinc ion binding"/>
    <property type="evidence" value="ECO:0007669"/>
    <property type="project" value="UniProtKB-KW"/>
</dbReference>
<feature type="domain" description="PH" evidence="9">
    <location>
        <begin position="130"/>
        <end position="242"/>
    </location>
</feature>
<dbReference type="CDD" id="cd08832">
    <property type="entry name" value="ArfGap_ADAP"/>
    <property type="match status" value="1"/>
</dbReference>
<dbReference type="SUPFAM" id="SSF50729">
    <property type="entry name" value="PH domain-like"/>
    <property type="match status" value="2"/>
</dbReference>
<name>A0AAV2HAB1_LYMST</name>
<dbReference type="CDD" id="cd13252">
    <property type="entry name" value="PH1_ADAP"/>
    <property type="match status" value="1"/>
</dbReference>
<keyword evidence="5" id="KW-0677">Repeat</keyword>
<dbReference type="CDD" id="cd01251">
    <property type="entry name" value="PH2_ADAP"/>
    <property type="match status" value="1"/>
</dbReference>
<evidence type="ECO:0000259" key="9">
    <source>
        <dbReference type="PROSITE" id="PS50003"/>
    </source>
</evidence>
<evidence type="ECO:0000313" key="12">
    <source>
        <dbReference type="Proteomes" id="UP001497497"/>
    </source>
</evidence>
<dbReference type="SMART" id="SM00105">
    <property type="entry name" value="ArfGap"/>
    <property type="match status" value="1"/>
</dbReference>
<evidence type="ECO:0000256" key="8">
    <source>
        <dbReference type="PROSITE-ProRule" id="PRU00288"/>
    </source>
</evidence>
<evidence type="ECO:0000256" key="3">
    <source>
        <dbReference type="ARBA" id="ARBA00022490"/>
    </source>
</evidence>